<feature type="region of interest" description="Disordered" evidence="1">
    <location>
        <begin position="51"/>
        <end position="76"/>
    </location>
</feature>
<dbReference type="RefSeq" id="WP_185074250.1">
    <property type="nucleotide sequence ID" value="NZ_JACHMB010000001.1"/>
</dbReference>
<evidence type="ECO:0000256" key="1">
    <source>
        <dbReference type="SAM" id="MobiDB-lite"/>
    </source>
</evidence>
<protein>
    <submittedName>
        <fullName evidence="2">Uncharacterized protein</fullName>
    </submittedName>
</protein>
<proteinExistence type="predicted"/>
<evidence type="ECO:0000313" key="2">
    <source>
        <dbReference type="EMBL" id="MBB5780849.1"/>
    </source>
</evidence>
<sequence>MKPTVCTTRTSRRLAIKAIHRPARPQAVVTGVMARASRPFPAMAEPKVQVEHPGVRGEQVQHRLAEQDDDERAGEP</sequence>
<gene>
    <name evidence="2" type="ORF">HD596_007605</name>
</gene>
<dbReference type="AlphaFoldDB" id="A0A7W9GBR1"/>
<reference evidence="2 3" key="1">
    <citation type="submission" date="2020-08" db="EMBL/GenBank/DDBJ databases">
        <title>Sequencing the genomes of 1000 actinobacteria strains.</title>
        <authorList>
            <person name="Klenk H.-P."/>
        </authorList>
    </citation>
    <scope>NUCLEOTIDE SEQUENCE [LARGE SCALE GENOMIC DNA]</scope>
    <source>
        <strain evidence="2 3">DSM 45507</strain>
    </source>
</reference>
<keyword evidence="3" id="KW-1185">Reference proteome</keyword>
<organism evidence="2 3">
    <name type="scientific">Nonomuraea jabiensis</name>
    <dbReference type="NCBI Taxonomy" id="882448"/>
    <lineage>
        <taxon>Bacteria</taxon>
        <taxon>Bacillati</taxon>
        <taxon>Actinomycetota</taxon>
        <taxon>Actinomycetes</taxon>
        <taxon>Streptosporangiales</taxon>
        <taxon>Streptosporangiaceae</taxon>
        <taxon>Nonomuraea</taxon>
    </lineage>
</organism>
<evidence type="ECO:0000313" key="3">
    <source>
        <dbReference type="Proteomes" id="UP000579153"/>
    </source>
</evidence>
<comment type="caution">
    <text evidence="2">The sequence shown here is derived from an EMBL/GenBank/DDBJ whole genome shotgun (WGS) entry which is preliminary data.</text>
</comment>
<dbReference type="Proteomes" id="UP000579153">
    <property type="component" value="Unassembled WGS sequence"/>
</dbReference>
<accession>A0A7W9GBR1</accession>
<feature type="compositionally biased region" description="Acidic residues" evidence="1">
    <location>
        <begin position="67"/>
        <end position="76"/>
    </location>
</feature>
<feature type="compositionally biased region" description="Basic and acidic residues" evidence="1">
    <location>
        <begin position="51"/>
        <end position="66"/>
    </location>
</feature>
<name>A0A7W9GBR1_9ACTN</name>
<dbReference type="EMBL" id="JACHMB010000001">
    <property type="protein sequence ID" value="MBB5780849.1"/>
    <property type="molecule type" value="Genomic_DNA"/>
</dbReference>